<evidence type="ECO:0000313" key="2">
    <source>
        <dbReference type="Proteomes" id="UP000639396"/>
    </source>
</evidence>
<dbReference type="RefSeq" id="WP_190928398.1">
    <property type="nucleotide sequence ID" value="NZ_JACXJA010000016.1"/>
</dbReference>
<proteinExistence type="predicted"/>
<comment type="caution">
    <text evidence="1">The sequence shown here is derived from an EMBL/GenBank/DDBJ whole genome shotgun (WGS) entry which is preliminary data.</text>
</comment>
<reference evidence="1" key="1">
    <citation type="submission" date="2020-09" db="EMBL/GenBank/DDBJ databases">
        <title>A novel bacterium of genus Paenibacillus, isolated from South China Sea.</title>
        <authorList>
            <person name="Huang H."/>
            <person name="Mo K."/>
            <person name="Hu Y."/>
        </authorList>
    </citation>
    <scope>NUCLEOTIDE SEQUENCE</scope>
    <source>
        <strain evidence="1">IB182363</strain>
    </source>
</reference>
<dbReference type="EMBL" id="JACXJA010000016">
    <property type="protein sequence ID" value="MBD2862993.1"/>
    <property type="molecule type" value="Genomic_DNA"/>
</dbReference>
<gene>
    <name evidence="1" type="ORF">IDH45_13455</name>
</gene>
<organism evidence="1 2">
    <name type="scientific">Paenibacillus oceani</name>
    <dbReference type="NCBI Taxonomy" id="2772510"/>
    <lineage>
        <taxon>Bacteria</taxon>
        <taxon>Bacillati</taxon>
        <taxon>Bacillota</taxon>
        <taxon>Bacilli</taxon>
        <taxon>Bacillales</taxon>
        <taxon>Paenibacillaceae</taxon>
        <taxon>Paenibacillus</taxon>
    </lineage>
</organism>
<evidence type="ECO:0000313" key="1">
    <source>
        <dbReference type="EMBL" id="MBD2862993.1"/>
    </source>
</evidence>
<keyword evidence="2" id="KW-1185">Reference proteome</keyword>
<accession>A0A927C7V9</accession>
<dbReference type="Proteomes" id="UP000639396">
    <property type="component" value="Unassembled WGS sequence"/>
</dbReference>
<name>A0A927C7V9_9BACL</name>
<sequence>MDRLGGNRQYPAAAATAATSFAARTAFLPAVCVQPSLGTTRAARLRITKMFVPHVISSPLFGNVTTM</sequence>
<protein>
    <submittedName>
        <fullName evidence="1">Uncharacterized protein</fullName>
    </submittedName>
</protein>
<dbReference type="AlphaFoldDB" id="A0A927C7V9"/>